<gene>
    <name evidence="6" type="ORF">NADFUDRAFT_82700</name>
</gene>
<organism evidence="6 7">
    <name type="scientific">Nadsonia fulvescens var. elongata DSM 6958</name>
    <dbReference type="NCBI Taxonomy" id="857566"/>
    <lineage>
        <taxon>Eukaryota</taxon>
        <taxon>Fungi</taxon>
        <taxon>Dikarya</taxon>
        <taxon>Ascomycota</taxon>
        <taxon>Saccharomycotina</taxon>
        <taxon>Dipodascomycetes</taxon>
        <taxon>Dipodascales</taxon>
        <taxon>Dipodascales incertae sedis</taxon>
        <taxon>Nadsonia</taxon>
    </lineage>
</organism>
<dbReference type="Gene3D" id="3.10.20.90">
    <property type="entry name" value="Phosphatidylinositol 3-kinase Catalytic Subunit, Chain A, domain 1"/>
    <property type="match status" value="1"/>
</dbReference>
<dbReference type="Proteomes" id="UP000095009">
    <property type="component" value="Unassembled WGS sequence"/>
</dbReference>
<feature type="domain" description="UBA" evidence="4">
    <location>
        <begin position="1"/>
        <end position="29"/>
    </location>
</feature>
<feature type="compositionally biased region" description="Basic and acidic residues" evidence="3">
    <location>
        <begin position="145"/>
        <end position="161"/>
    </location>
</feature>
<evidence type="ECO:0000313" key="6">
    <source>
        <dbReference type="EMBL" id="ODQ65717.1"/>
    </source>
</evidence>
<evidence type="ECO:0000259" key="4">
    <source>
        <dbReference type="PROSITE" id="PS50030"/>
    </source>
</evidence>
<dbReference type="GO" id="GO:0031397">
    <property type="term" value="P:negative regulation of protein ubiquitination"/>
    <property type="evidence" value="ECO:0007669"/>
    <property type="project" value="TreeGrafter"/>
</dbReference>
<dbReference type="GO" id="GO:0005737">
    <property type="term" value="C:cytoplasm"/>
    <property type="evidence" value="ECO:0007669"/>
    <property type="project" value="UniProtKB-SubCell"/>
</dbReference>
<protein>
    <recommendedName>
        <fullName evidence="8">UBX domain-containing protein</fullName>
    </recommendedName>
</protein>
<dbReference type="SUPFAM" id="SSF54236">
    <property type="entry name" value="Ubiquitin-like"/>
    <property type="match status" value="1"/>
</dbReference>
<feature type="region of interest" description="Disordered" evidence="3">
    <location>
        <begin position="1"/>
        <end position="64"/>
    </location>
</feature>
<dbReference type="GO" id="GO:0036435">
    <property type="term" value="F:K48-linked polyubiquitin modification-dependent protein binding"/>
    <property type="evidence" value="ECO:0007669"/>
    <property type="project" value="TreeGrafter"/>
</dbReference>
<evidence type="ECO:0000259" key="5">
    <source>
        <dbReference type="PROSITE" id="PS50033"/>
    </source>
</evidence>
<accession>A0A1E3PLK9</accession>
<dbReference type="PROSITE" id="PS50033">
    <property type="entry name" value="UBX"/>
    <property type="match status" value="1"/>
</dbReference>
<evidence type="ECO:0000256" key="3">
    <source>
        <dbReference type="SAM" id="MobiDB-lite"/>
    </source>
</evidence>
<comment type="subcellular location">
    <subcellularLocation>
        <location evidence="1">Cytoplasm</location>
    </subcellularLocation>
</comment>
<dbReference type="EMBL" id="KV454409">
    <property type="protein sequence ID" value="ODQ65717.1"/>
    <property type="molecule type" value="Genomic_DNA"/>
</dbReference>
<dbReference type="OrthoDB" id="10254930at2759"/>
<dbReference type="GO" id="GO:0032435">
    <property type="term" value="P:negative regulation of proteasomal ubiquitin-dependent protein catabolic process"/>
    <property type="evidence" value="ECO:0007669"/>
    <property type="project" value="TreeGrafter"/>
</dbReference>
<dbReference type="InterPro" id="IPR015940">
    <property type="entry name" value="UBA"/>
</dbReference>
<keyword evidence="7" id="KW-1185">Reference proteome</keyword>
<feature type="compositionally biased region" description="Polar residues" evidence="3">
    <location>
        <begin position="41"/>
        <end position="56"/>
    </location>
</feature>
<dbReference type="STRING" id="857566.A0A1E3PLK9"/>
<dbReference type="PANTHER" id="PTHR46340:SF1">
    <property type="entry name" value="UBX DOMAIN-CONTAINING PROTEIN 1"/>
    <property type="match status" value="1"/>
</dbReference>
<dbReference type="PANTHER" id="PTHR46340">
    <property type="entry name" value="UBX DOMAIN-CONTAINING PROTEIN 1"/>
    <property type="match status" value="1"/>
</dbReference>
<evidence type="ECO:0008006" key="8">
    <source>
        <dbReference type="Google" id="ProtNLM"/>
    </source>
</evidence>
<dbReference type="InterPro" id="IPR001012">
    <property type="entry name" value="UBX_dom"/>
</dbReference>
<dbReference type="AlphaFoldDB" id="A0A1E3PLK9"/>
<feature type="region of interest" description="Disordered" evidence="3">
    <location>
        <begin position="145"/>
        <end position="189"/>
    </location>
</feature>
<sequence>MGFSTLRTDSALKNTSGSLEDAITWLDNHDGTSDVEEDEFTSASENTPNEQESPRTPLTEEEKNQKLEQLKAKAAIRKAQAAKVDAEERKRNEIIRRKNDQEVAKAKEELEHKLAIKAAEKKRQEIIADKKAKERIRTLIEEDKKARQLKRDQEKAAREGTEIPQAESSSPAKRATPPPSSSNRASTATESRLQFRIVGKSPIIKKYAVETTLATVASELASELNVHPSLIVFTTTFPTKRYEDTDMQQSLREAGLINAAVMVSTK</sequence>
<dbReference type="Gene3D" id="1.10.8.10">
    <property type="entry name" value="DNA helicase RuvA subunit, C-terminal domain"/>
    <property type="match status" value="1"/>
</dbReference>
<feature type="domain" description="UBX" evidence="5">
    <location>
        <begin position="186"/>
        <end position="264"/>
    </location>
</feature>
<reference evidence="6 7" key="1">
    <citation type="journal article" date="2016" name="Proc. Natl. Acad. Sci. U.S.A.">
        <title>Comparative genomics of biotechnologically important yeasts.</title>
        <authorList>
            <person name="Riley R."/>
            <person name="Haridas S."/>
            <person name="Wolfe K.H."/>
            <person name="Lopes M.R."/>
            <person name="Hittinger C.T."/>
            <person name="Goeker M."/>
            <person name="Salamov A.A."/>
            <person name="Wisecaver J.H."/>
            <person name="Long T.M."/>
            <person name="Calvey C.H."/>
            <person name="Aerts A.L."/>
            <person name="Barry K.W."/>
            <person name="Choi C."/>
            <person name="Clum A."/>
            <person name="Coughlan A.Y."/>
            <person name="Deshpande S."/>
            <person name="Douglass A.P."/>
            <person name="Hanson S.J."/>
            <person name="Klenk H.-P."/>
            <person name="LaButti K.M."/>
            <person name="Lapidus A."/>
            <person name="Lindquist E.A."/>
            <person name="Lipzen A.M."/>
            <person name="Meier-Kolthoff J.P."/>
            <person name="Ohm R.A."/>
            <person name="Otillar R.P."/>
            <person name="Pangilinan J.L."/>
            <person name="Peng Y."/>
            <person name="Rokas A."/>
            <person name="Rosa C.A."/>
            <person name="Scheuner C."/>
            <person name="Sibirny A.A."/>
            <person name="Slot J.C."/>
            <person name="Stielow J.B."/>
            <person name="Sun H."/>
            <person name="Kurtzman C.P."/>
            <person name="Blackwell M."/>
            <person name="Grigoriev I.V."/>
            <person name="Jeffries T.W."/>
        </authorList>
    </citation>
    <scope>NUCLEOTIDE SEQUENCE [LARGE SCALE GENOMIC DNA]</scope>
    <source>
        <strain evidence="6 7">DSM 6958</strain>
    </source>
</reference>
<evidence type="ECO:0000313" key="7">
    <source>
        <dbReference type="Proteomes" id="UP000095009"/>
    </source>
</evidence>
<keyword evidence="2" id="KW-0963">Cytoplasm</keyword>
<dbReference type="CDD" id="cd01767">
    <property type="entry name" value="UBX"/>
    <property type="match status" value="1"/>
</dbReference>
<name>A0A1E3PLK9_9ASCO</name>
<feature type="compositionally biased region" description="Polar residues" evidence="3">
    <location>
        <begin position="1"/>
        <end position="18"/>
    </location>
</feature>
<proteinExistence type="predicted"/>
<evidence type="ECO:0000256" key="1">
    <source>
        <dbReference type="ARBA" id="ARBA00004496"/>
    </source>
</evidence>
<dbReference type="GO" id="GO:0005634">
    <property type="term" value="C:nucleus"/>
    <property type="evidence" value="ECO:0007669"/>
    <property type="project" value="TreeGrafter"/>
</dbReference>
<evidence type="ECO:0000256" key="2">
    <source>
        <dbReference type="ARBA" id="ARBA00022490"/>
    </source>
</evidence>
<dbReference type="PROSITE" id="PS50030">
    <property type="entry name" value="UBA"/>
    <property type="match status" value="1"/>
</dbReference>
<dbReference type="GO" id="GO:1903094">
    <property type="term" value="P:negative regulation of protein K48-linked deubiquitination"/>
    <property type="evidence" value="ECO:0007669"/>
    <property type="project" value="TreeGrafter"/>
</dbReference>
<dbReference type="InterPro" id="IPR029071">
    <property type="entry name" value="Ubiquitin-like_domsf"/>
</dbReference>